<dbReference type="Proteomes" id="UP000823399">
    <property type="component" value="Unassembled WGS sequence"/>
</dbReference>
<dbReference type="EMBL" id="JABBWM010000785">
    <property type="protein sequence ID" value="KAG2079399.1"/>
    <property type="molecule type" value="Genomic_DNA"/>
</dbReference>
<name>A0A9P7EPN0_9AGAM</name>
<proteinExistence type="predicted"/>
<dbReference type="GeneID" id="64705162"/>
<sequence>MSGVGHPYPIPMRTYTHTYLYQIVYIMIGPMIADGSIVDVVIPVQVDVQDSQPAPATPDTVERADDLTIDTPIKRDSSTILPFMTLVRCRIDTLNAMGKEIKENIVGPMPVEIFLNAFLPNRKNHDSLRLRFSLPNWSI</sequence>
<comment type="caution">
    <text evidence="1">The sequence shown here is derived from an EMBL/GenBank/DDBJ whole genome shotgun (WGS) entry which is preliminary data.</text>
</comment>
<dbReference type="AlphaFoldDB" id="A0A9P7EPN0"/>
<accession>A0A9P7EPN0</accession>
<dbReference type="RefSeq" id="XP_041283964.1">
    <property type="nucleotide sequence ID" value="XM_041442903.1"/>
</dbReference>
<evidence type="ECO:0000313" key="1">
    <source>
        <dbReference type="EMBL" id="KAG2079399.1"/>
    </source>
</evidence>
<keyword evidence="2" id="KW-1185">Reference proteome</keyword>
<organism evidence="1 2">
    <name type="scientific">Suillus discolor</name>
    <dbReference type="NCBI Taxonomy" id="1912936"/>
    <lineage>
        <taxon>Eukaryota</taxon>
        <taxon>Fungi</taxon>
        <taxon>Dikarya</taxon>
        <taxon>Basidiomycota</taxon>
        <taxon>Agaricomycotina</taxon>
        <taxon>Agaricomycetes</taxon>
        <taxon>Agaricomycetidae</taxon>
        <taxon>Boletales</taxon>
        <taxon>Suillineae</taxon>
        <taxon>Suillaceae</taxon>
        <taxon>Suillus</taxon>
    </lineage>
</organism>
<evidence type="ECO:0000313" key="2">
    <source>
        <dbReference type="Proteomes" id="UP000823399"/>
    </source>
</evidence>
<protein>
    <submittedName>
        <fullName evidence="1">Uncharacterized protein</fullName>
    </submittedName>
</protein>
<dbReference type="OrthoDB" id="2680947at2759"/>
<gene>
    <name evidence="1" type="ORF">F5147DRAFT_785099</name>
</gene>
<reference evidence="1" key="1">
    <citation type="journal article" date="2020" name="New Phytol.">
        <title>Comparative genomics reveals dynamic genome evolution in host specialist ectomycorrhizal fungi.</title>
        <authorList>
            <person name="Lofgren L.A."/>
            <person name="Nguyen N.H."/>
            <person name="Vilgalys R."/>
            <person name="Ruytinx J."/>
            <person name="Liao H.L."/>
            <person name="Branco S."/>
            <person name="Kuo A."/>
            <person name="LaButti K."/>
            <person name="Lipzen A."/>
            <person name="Andreopoulos W."/>
            <person name="Pangilinan J."/>
            <person name="Riley R."/>
            <person name="Hundley H."/>
            <person name="Na H."/>
            <person name="Barry K."/>
            <person name="Grigoriev I.V."/>
            <person name="Stajich J.E."/>
            <person name="Kennedy P.G."/>
        </authorList>
    </citation>
    <scope>NUCLEOTIDE SEQUENCE</scope>
    <source>
        <strain evidence="1">FC423</strain>
    </source>
</reference>